<keyword evidence="3" id="KW-1185">Reference proteome</keyword>
<protein>
    <recommendedName>
        <fullName evidence="1">Autotransporter domain-containing protein</fullName>
    </recommendedName>
</protein>
<dbReference type="GO" id="GO:0019867">
    <property type="term" value="C:outer membrane"/>
    <property type="evidence" value="ECO:0007669"/>
    <property type="project" value="InterPro"/>
</dbReference>
<sequence length="1223" mass="133291">MGVIGGRGFFSYRLNTGYADKGSLAYGTESAIANNNVVVISNSHLGLDSSYKWSSDNMSNNADATAWCKYSVFGGYSAGSAKDNIVVVENSIINGNVYGGFELQNQLTGQNGLRELHSNVVSLHNVKIMPGNAVYGTATADTVISTNSDLNYGADGQVFFNEDELHPVNRRRGIVYVAGSNFADSVYARYVHFGQYFDPNTMVFDQDTNVIQNFYLLYNKDVDGPANETDNPGLVRISNPDDPEAIKLGQLVAGSYVVNRRGFNSSLSQRNSNDSPSTNGDHNFWVAAYTNLTNKVDGQGKSLKTESKLFNGSEVRHQYEGGDLSLLTHDDGMVFSKNVDASSSTDHSEALMHNFRYHYDGLVLYLGVNNGKDANGQDVRSVAIDFDKIAKFREDSGQGTNAFGNTAIGIFMNADRNQLYYKEPIKGGNTSTSWEDMTIDIPGFEIYQGGPTPVAIATYGFYKYMHFDGKDETFTVTDLDGVDRDFSSKATGEGEEGGIGIKYWLKSLNVLEGQQLVLYGLNENETENYERGRYQLSAQVTGRGGLYIADNTTVVVGDPENPYQKQNLAENQNRYIGVTTVGQNAHLIQGINNALGSEAIHTQLLAFAKGEDGTTGSYDLMGFTQTVGGLDVAEGAVVNLTAPDGTDEALKGSTGGELTVLGPSTRSELATIRGNLTGNDQSKLIVTYGASSVYSANPDFLGTYALRNASAELYHQDALVKGTADISSRSSLSFLSSTGIANIYGIKNAGDVFLSGGDNQISNLNHVHVAENYAGEEGSVIHYRGLVQGPANSSVDVIHALTATGTSTVSFGDDHNKIPVSGVFAESRGEKTIKSEGIPIFVITDKGQGGSQLRLEMKPFGVVAKDDEAYKWVYSLGYNEDENGGRTWVLYNSDDDGDHYEPVEPEVPVLRPEAGAYVGASQSWAKMHMRLHDRFGQAYYIDPFDGEEKPAAAWVRQVGSHSHFNMGGGQSKSHSRTAVTQIGGDLLRNEFNEDWKYIGGVFAGGLYNRTDSRSWDSAKSRSDGYSLGIYGTLYTGNSPDDGFYVDSWLLFGRYDNKVWGDELSPFNYKSHGWVWSVETGYTIPLNETGTKDYNKLIWTFQPEAQLIWDGVKANSATDATGTKYRQLGTDNVTLRVGARLHANYMNKGLGFIEGNWIHNTKKAGVQMGSDRVYMDGGRNLGEFRMGLEGHITRNTLGWATFGVQAGKAGYHNETAQIGIKYMF</sequence>
<organism evidence="2 3">
    <name type="scientific">Turicimonas muris</name>
    <dbReference type="NCBI Taxonomy" id="1796652"/>
    <lineage>
        <taxon>Bacteria</taxon>
        <taxon>Pseudomonadati</taxon>
        <taxon>Pseudomonadota</taxon>
        <taxon>Betaproteobacteria</taxon>
        <taxon>Burkholderiales</taxon>
        <taxon>Sutterellaceae</taxon>
        <taxon>Turicimonas</taxon>
    </lineage>
</organism>
<dbReference type="EMBL" id="NHMP01000004">
    <property type="protein sequence ID" value="OXE47822.1"/>
    <property type="molecule type" value="Genomic_DNA"/>
</dbReference>
<dbReference type="SUPFAM" id="SSF103515">
    <property type="entry name" value="Autotransporter"/>
    <property type="match status" value="1"/>
</dbReference>
<dbReference type="InterPro" id="IPR005546">
    <property type="entry name" value="Autotransporte_beta"/>
</dbReference>
<reference evidence="3" key="1">
    <citation type="submission" date="2017-05" db="EMBL/GenBank/DDBJ databases">
        <title>Improved OligoMM genomes.</title>
        <authorList>
            <person name="Garzetti D."/>
        </authorList>
    </citation>
    <scope>NUCLEOTIDE SEQUENCE [LARGE SCALE GENOMIC DNA]</scope>
    <source>
        <strain evidence="3">YL45</strain>
    </source>
</reference>
<dbReference type="NCBIfam" id="TIGR01414">
    <property type="entry name" value="autotrans_barl"/>
    <property type="match status" value="1"/>
</dbReference>
<dbReference type="Proteomes" id="UP000214610">
    <property type="component" value="Unassembled WGS sequence"/>
</dbReference>
<dbReference type="InterPro" id="IPR006315">
    <property type="entry name" value="OM_autotransptr_brl_dom"/>
</dbReference>
<dbReference type="Gene3D" id="2.40.128.130">
    <property type="entry name" value="Autotransporter beta-domain"/>
    <property type="match status" value="1"/>
</dbReference>
<dbReference type="Pfam" id="PF03797">
    <property type="entry name" value="Autotransporter"/>
    <property type="match status" value="1"/>
</dbReference>
<accession>A0A227KL63</accession>
<evidence type="ECO:0000259" key="1">
    <source>
        <dbReference type="PROSITE" id="PS51208"/>
    </source>
</evidence>
<dbReference type="PROSITE" id="PS51208">
    <property type="entry name" value="AUTOTRANSPORTER"/>
    <property type="match status" value="1"/>
</dbReference>
<proteinExistence type="predicted"/>
<gene>
    <name evidence="2" type="ORF">ADH67_07605</name>
</gene>
<dbReference type="InterPro" id="IPR036709">
    <property type="entry name" value="Autotransporte_beta_dom_sf"/>
</dbReference>
<dbReference type="SMART" id="SM00869">
    <property type="entry name" value="Autotransporter"/>
    <property type="match status" value="1"/>
</dbReference>
<comment type="caution">
    <text evidence="2">The sequence shown here is derived from an EMBL/GenBank/DDBJ whole genome shotgun (WGS) entry which is preliminary data.</text>
</comment>
<dbReference type="AlphaFoldDB" id="A0A227KL63"/>
<evidence type="ECO:0000313" key="2">
    <source>
        <dbReference type="EMBL" id="OXE47822.1"/>
    </source>
</evidence>
<name>A0A227KL63_9BURK</name>
<evidence type="ECO:0000313" key="3">
    <source>
        <dbReference type="Proteomes" id="UP000214610"/>
    </source>
</evidence>
<feature type="domain" description="Autotransporter" evidence="1">
    <location>
        <begin position="946"/>
        <end position="1223"/>
    </location>
</feature>